<protein>
    <recommendedName>
        <fullName evidence="3">Lipoprotein</fullName>
    </recommendedName>
</protein>
<evidence type="ECO:0000313" key="2">
    <source>
        <dbReference type="EMBL" id="SFV55821.1"/>
    </source>
</evidence>
<sequence length="270" mass="28092">MKNRYLTALLFGAISLSGCGGGGSSGGDVESRSNLSPQSNTTNNEATIRKYKIVATPTSSGECRGAKGTMIIEGSSVSGTIKTGWGDNLIIGGTYSSQDGDISGGFAKNGSRLATYSGNMKNNRGNGIWSDSLGCSGTWTATGSSSNITTATSSHTTSTPVPTTTNSSKNFDAQNLQGYEINYQATGLISYKIEFKCDGSFTVNASRHGINVVAISGDDITIDSKKMILKSAINDEEWTVTLIDGNVVVGKSVDGDGNIIKEVKKISSCN</sequence>
<evidence type="ECO:0008006" key="3">
    <source>
        <dbReference type="Google" id="ProtNLM"/>
    </source>
</evidence>
<dbReference type="AlphaFoldDB" id="A0A1W1BQQ5"/>
<proteinExistence type="predicted"/>
<dbReference type="EMBL" id="FPHE01000065">
    <property type="protein sequence ID" value="SFV55821.1"/>
    <property type="molecule type" value="Genomic_DNA"/>
</dbReference>
<name>A0A1W1BQQ5_9ZZZZ</name>
<dbReference type="PROSITE" id="PS51257">
    <property type="entry name" value="PROKAR_LIPOPROTEIN"/>
    <property type="match status" value="1"/>
</dbReference>
<reference evidence="2" key="1">
    <citation type="submission" date="2016-10" db="EMBL/GenBank/DDBJ databases">
        <authorList>
            <person name="de Groot N.N."/>
        </authorList>
    </citation>
    <scope>NUCLEOTIDE SEQUENCE</scope>
</reference>
<organism evidence="2">
    <name type="scientific">hydrothermal vent metagenome</name>
    <dbReference type="NCBI Taxonomy" id="652676"/>
    <lineage>
        <taxon>unclassified sequences</taxon>
        <taxon>metagenomes</taxon>
        <taxon>ecological metagenomes</taxon>
    </lineage>
</organism>
<accession>A0A1W1BQQ5</accession>
<feature type="region of interest" description="Disordered" evidence="1">
    <location>
        <begin position="146"/>
        <end position="169"/>
    </location>
</feature>
<feature type="compositionally biased region" description="Low complexity" evidence="1">
    <location>
        <begin position="146"/>
        <end position="168"/>
    </location>
</feature>
<gene>
    <name evidence="2" type="ORF">MNB_SV-12-595</name>
</gene>
<evidence type="ECO:0000256" key="1">
    <source>
        <dbReference type="SAM" id="MobiDB-lite"/>
    </source>
</evidence>